<name>A0ABW4FNP4_9PSEU</name>
<reference evidence="2" key="1">
    <citation type="journal article" date="2019" name="Int. J. Syst. Evol. Microbiol.">
        <title>The Global Catalogue of Microorganisms (GCM) 10K type strain sequencing project: providing services to taxonomists for standard genome sequencing and annotation.</title>
        <authorList>
            <consortium name="The Broad Institute Genomics Platform"/>
            <consortium name="The Broad Institute Genome Sequencing Center for Infectious Disease"/>
            <person name="Wu L."/>
            <person name="Ma J."/>
        </authorList>
    </citation>
    <scope>NUCLEOTIDE SEQUENCE [LARGE SCALE GENOMIC DNA]</scope>
    <source>
        <strain evidence="2">JCM 12165</strain>
    </source>
</reference>
<proteinExistence type="predicted"/>
<protein>
    <submittedName>
        <fullName evidence="1">Uncharacterized protein</fullName>
    </submittedName>
</protein>
<comment type="caution">
    <text evidence="1">The sequence shown here is derived from an EMBL/GenBank/DDBJ whole genome shotgun (WGS) entry which is preliminary data.</text>
</comment>
<evidence type="ECO:0000313" key="2">
    <source>
        <dbReference type="Proteomes" id="UP001597145"/>
    </source>
</evidence>
<sequence>MPTRHGVGQDLETFWSRTQSRLPAATSCAATTCPSHCRRPPAVAQAGVVGLGAAVDLVSTTPAAALGLPSPTIEVGKPLTEALGTVSGTTFIGAALWRAGRRTFSRDSAAAREGNRTPTGV</sequence>
<dbReference type="EMBL" id="JBHUCP010000017">
    <property type="protein sequence ID" value="MFD1532099.1"/>
    <property type="molecule type" value="Genomic_DNA"/>
</dbReference>
<organism evidence="1 2">
    <name type="scientific">Pseudonocardia aurantiaca</name>
    <dbReference type="NCBI Taxonomy" id="75290"/>
    <lineage>
        <taxon>Bacteria</taxon>
        <taxon>Bacillati</taxon>
        <taxon>Actinomycetota</taxon>
        <taxon>Actinomycetes</taxon>
        <taxon>Pseudonocardiales</taxon>
        <taxon>Pseudonocardiaceae</taxon>
        <taxon>Pseudonocardia</taxon>
    </lineage>
</organism>
<evidence type="ECO:0000313" key="1">
    <source>
        <dbReference type="EMBL" id="MFD1532099.1"/>
    </source>
</evidence>
<accession>A0ABW4FNP4</accession>
<keyword evidence="2" id="KW-1185">Reference proteome</keyword>
<dbReference type="RefSeq" id="WP_343980635.1">
    <property type="nucleotide sequence ID" value="NZ_BAAAJG010000012.1"/>
</dbReference>
<gene>
    <name evidence="1" type="ORF">ACFSCY_21955</name>
</gene>
<dbReference type="Proteomes" id="UP001597145">
    <property type="component" value="Unassembled WGS sequence"/>
</dbReference>